<name>A0A176VYF5_MARPO</name>
<proteinExistence type="predicted"/>
<reference evidence="1" key="1">
    <citation type="submission" date="2016-03" db="EMBL/GenBank/DDBJ databases">
        <title>Mechanisms controlling the formation of the plant cell surface in tip-growing cells are functionally conserved among land plants.</title>
        <authorList>
            <person name="Honkanen S."/>
            <person name="Jones V.A."/>
            <person name="Morieri G."/>
            <person name="Champion C."/>
            <person name="Hetherington A.J."/>
            <person name="Kelly S."/>
            <person name="Saint-Marcoux D."/>
            <person name="Proust H."/>
            <person name="Prescott H."/>
            <person name="Dolan L."/>
        </authorList>
    </citation>
    <scope>NUCLEOTIDE SEQUENCE [LARGE SCALE GENOMIC DNA]</scope>
    <source>
        <tissue evidence="1">Whole gametophyte</tissue>
    </source>
</reference>
<organism evidence="1 2">
    <name type="scientific">Marchantia polymorpha subsp. ruderalis</name>
    <dbReference type="NCBI Taxonomy" id="1480154"/>
    <lineage>
        <taxon>Eukaryota</taxon>
        <taxon>Viridiplantae</taxon>
        <taxon>Streptophyta</taxon>
        <taxon>Embryophyta</taxon>
        <taxon>Marchantiophyta</taxon>
        <taxon>Marchantiopsida</taxon>
        <taxon>Marchantiidae</taxon>
        <taxon>Marchantiales</taxon>
        <taxon>Marchantiaceae</taxon>
        <taxon>Marchantia</taxon>
    </lineage>
</organism>
<evidence type="ECO:0000313" key="2">
    <source>
        <dbReference type="Proteomes" id="UP000077202"/>
    </source>
</evidence>
<dbReference type="AlphaFoldDB" id="A0A176VYF5"/>
<sequence length="216" mass="23605">MATIGVQFPTLGCFPRLGAGAATKVCTGPVNHPQSRLPTGVGHRPWVRRRVSSSPLKGRTSGIAFAMEVPDFLPATWSKGPKPRIPGPSSEAALAVSWALSSCKSISQAKGTSEEATLRQLEALSQNDEPYPDHGVEVMYRFAGFDPFERSQYFGPFFDLGQHTFKQRVWIGGSRPGEEEIYEFTLVQRVGGSWDGYWLTDSLRHDGQGITGGIAY</sequence>
<keyword evidence="2" id="KW-1185">Reference proteome</keyword>
<dbReference type="Proteomes" id="UP000077202">
    <property type="component" value="Unassembled WGS sequence"/>
</dbReference>
<evidence type="ECO:0000313" key="1">
    <source>
        <dbReference type="EMBL" id="OAE25838.1"/>
    </source>
</evidence>
<gene>
    <name evidence="1" type="ORF">AXG93_2145s1370</name>
</gene>
<dbReference type="PANTHER" id="PTHR35716">
    <property type="entry name" value="OS05G0574700 PROTEIN-RELATED"/>
    <property type="match status" value="1"/>
</dbReference>
<dbReference type="PANTHER" id="PTHR35716:SF1">
    <property type="entry name" value="OS05G0574700 PROTEIN"/>
    <property type="match status" value="1"/>
</dbReference>
<protein>
    <submittedName>
        <fullName evidence="1">Uncharacterized protein</fullName>
    </submittedName>
</protein>
<accession>A0A176VYF5</accession>
<dbReference type="EMBL" id="LVLJ01002289">
    <property type="protein sequence ID" value="OAE25838.1"/>
    <property type="molecule type" value="Genomic_DNA"/>
</dbReference>
<comment type="caution">
    <text evidence="1">The sequence shown here is derived from an EMBL/GenBank/DDBJ whole genome shotgun (WGS) entry which is preliminary data.</text>
</comment>